<evidence type="ECO:0000313" key="3">
    <source>
        <dbReference type="Proteomes" id="UP001500748"/>
    </source>
</evidence>
<keyword evidence="1" id="KW-0732">Signal</keyword>
<dbReference type="RefSeq" id="WP_345146732.1">
    <property type="nucleotide sequence ID" value="NZ_BAABDU010000007.1"/>
</dbReference>
<dbReference type="EMBL" id="BAABDU010000007">
    <property type="protein sequence ID" value="GAA3781260.1"/>
    <property type="molecule type" value="Genomic_DNA"/>
</dbReference>
<dbReference type="Proteomes" id="UP001500748">
    <property type="component" value="Unassembled WGS sequence"/>
</dbReference>
<organism evidence="2 3">
    <name type="scientific">Flavobacterium ginsengiterrae</name>
    <dbReference type="NCBI Taxonomy" id="871695"/>
    <lineage>
        <taxon>Bacteria</taxon>
        <taxon>Pseudomonadati</taxon>
        <taxon>Bacteroidota</taxon>
        <taxon>Flavobacteriia</taxon>
        <taxon>Flavobacteriales</taxon>
        <taxon>Flavobacteriaceae</taxon>
        <taxon>Flavobacterium</taxon>
    </lineage>
</organism>
<evidence type="ECO:0000313" key="2">
    <source>
        <dbReference type="EMBL" id="GAA3781260.1"/>
    </source>
</evidence>
<proteinExistence type="predicted"/>
<protein>
    <submittedName>
        <fullName evidence="2">Uncharacterized protein</fullName>
    </submittedName>
</protein>
<name>A0ABP7H3V3_9FLAO</name>
<sequence length="117" mass="13455">MKLNVHILFTLMLLLLFSKAANSKAVNNNSVLLRYSQEQISVSKKLTAKNFEVKSDFCGEDLDQDIDDQFATPFLSYNYYFTQKNNLVTPSLKKVITHSAHGYHVRLFILFHSLIIP</sequence>
<gene>
    <name evidence="2" type="ORF">GCM10022423_42170</name>
</gene>
<evidence type="ECO:0000256" key="1">
    <source>
        <dbReference type="SAM" id="SignalP"/>
    </source>
</evidence>
<comment type="caution">
    <text evidence="2">The sequence shown here is derived from an EMBL/GenBank/DDBJ whole genome shotgun (WGS) entry which is preliminary data.</text>
</comment>
<accession>A0ABP7H3V3</accession>
<keyword evidence="3" id="KW-1185">Reference proteome</keyword>
<feature type="signal peptide" evidence="1">
    <location>
        <begin position="1"/>
        <end position="20"/>
    </location>
</feature>
<feature type="chain" id="PRO_5046574118" evidence="1">
    <location>
        <begin position="21"/>
        <end position="117"/>
    </location>
</feature>
<reference evidence="3" key="1">
    <citation type="journal article" date="2019" name="Int. J. Syst. Evol. Microbiol.">
        <title>The Global Catalogue of Microorganisms (GCM) 10K type strain sequencing project: providing services to taxonomists for standard genome sequencing and annotation.</title>
        <authorList>
            <consortium name="The Broad Institute Genomics Platform"/>
            <consortium name="The Broad Institute Genome Sequencing Center for Infectious Disease"/>
            <person name="Wu L."/>
            <person name="Ma J."/>
        </authorList>
    </citation>
    <scope>NUCLEOTIDE SEQUENCE [LARGE SCALE GENOMIC DNA]</scope>
    <source>
        <strain evidence="3">JCM 17337</strain>
    </source>
</reference>